<dbReference type="PIRSF" id="PIRSF006305">
    <property type="entry name" value="Maf"/>
    <property type="match status" value="1"/>
</dbReference>
<comment type="catalytic activity">
    <reaction evidence="6">
        <text>UTP + H2O = UMP + diphosphate + H(+)</text>
        <dbReference type="Rhea" id="RHEA:29395"/>
        <dbReference type="ChEBI" id="CHEBI:15377"/>
        <dbReference type="ChEBI" id="CHEBI:15378"/>
        <dbReference type="ChEBI" id="CHEBI:33019"/>
        <dbReference type="ChEBI" id="CHEBI:46398"/>
        <dbReference type="ChEBI" id="CHEBI:57865"/>
        <dbReference type="EC" id="3.6.1.9"/>
    </reaction>
</comment>
<organism evidence="7 8">
    <name type="scientific">Thermosyntropha lipolytica DSM 11003</name>
    <dbReference type="NCBI Taxonomy" id="1123382"/>
    <lineage>
        <taxon>Bacteria</taxon>
        <taxon>Bacillati</taxon>
        <taxon>Bacillota</taxon>
        <taxon>Clostridia</taxon>
        <taxon>Eubacteriales</taxon>
        <taxon>Syntrophomonadaceae</taxon>
        <taxon>Thermosyntropha</taxon>
    </lineage>
</organism>
<evidence type="ECO:0000256" key="6">
    <source>
        <dbReference type="HAMAP-Rule" id="MF_00528"/>
    </source>
</evidence>
<dbReference type="RefSeq" id="WP_073090827.1">
    <property type="nucleotide sequence ID" value="NZ_FQWY01000012.1"/>
</dbReference>
<dbReference type="SUPFAM" id="SSF52972">
    <property type="entry name" value="ITPase-like"/>
    <property type="match status" value="1"/>
</dbReference>
<evidence type="ECO:0000256" key="5">
    <source>
        <dbReference type="ARBA" id="ARBA00023080"/>
    </source>
</evidence>
<dbReference type="HAMAP" id="MF_00528">
    <property type="entry name" value="Maf"/>
    <property type="match status" value="1"/>
</dbReference>
<dbReference type="InterPro" id="IPR003697">
    <property type="entry name" value="Maf-like"/>
</dbReference>
<comment type="function">
    <text evidence="6">Nucleoside triphosphate pyrophosphatase that hydrolyzes dTTP and UTP. May have a dual role in cell division arrest and in preventing the incorporation of modified nucleotides into cellular nucleic acids.</text>
</comment>
<dbReference type="FunFam" id="3.90.950.10:FF:000005">
    <property type="entry name" value="7-methyl-GTP pyrophosphatase"/>
    <property type="match status" value="1"/>
</dbReference>
<comment type="subcellular location">
    <subcellularLocation>
        <location evidence="2 6">Cytoplasm</location>
    </subcellularLocation>
</comment>
<dbReference type="EC" id="3.6.1.9" evidence="6"/>
<dbReference type="Pfam" id="PF02545">
    <property type="entry name" value="Maf"/>
    <property type="match status" value="1"/>
</dbReference>
<protein>
    <recommendedName>
        <fullName evidence="6">dTTP/UTP pyrophosphatase</fullName>
        <shortName evidence="6">dTTPase/UTPase</shortName>
        <ecNumber evidence="6">3.6.1.9</ecNumber>
    </recommendedName>
    <alternativeName>
        <fullName evidence="6">Nucleoside triphosphate pyrophosphatase</fullName>
    </alternativeName>
    <alternativeName>
        <fullName evidence="6">Nucleotide pyrophosphatase</fullName>
        <shortName evidence="6">Nucleotide PPase</shortName>
    </alternativeName>
</protein>
<dbReference type="Proteomes" id="UP000242329">
    <property type="component" value="Unassembled WGS sequence"/>
</dbReference>
<feature type="site" description="Important for substrate specificity" evidence="6">
    <location>
        <position position="72"/>
    </location>
</feature>
<evidence type="ECO:0000313" key="7">
    <source>
        <dbReference type="EMBL" id="SHG78396.1"/>
    </source>
</evidence>
<dbReference type="NCBIfam" id="TIGR00172">
    <property type="entry name" value="maf"/>
    <property type="match status" value="1"/>
</dbReference>
<dbReference type="GO" id="GO:0036218">
    <property type="term" value="F:dTTP diphosphatase activity"/>
    <property type="evidence" value="ECO:0007669"/>
    <property type="project" value="RHEA"/>
</dbReference>
<feature type="site" description="Important for substrate specificity" evidence="6">
    <location>
        <position position="12"/>
    </location>
</feature>
<dbReference type="EMBL" id="FQWY01000012">
    <property type="protein sequence ID" value="SHG78396.1"/>
    <property type="molecule type" value="Genomic_DNA"/>
</dbReference>
<keyword evidence="3 6" id="KW-0963">Cytoplasm</keyword>
<comment type="caution">
    <text evidence="6">Lacks conserved residue(s) required for the propagation of feature annotation.</text>
</comment>
<dbReference type="InterPro" id="IPR029001">
    <property type="entry name" value="ITPase-like_fam"/>
</dbReference>
<proteinExistence type="inferred from homology"/>
<dbReference type="CDD" id="cd00555">
    <property type="entry name" value="Maf"/>
    <property type="match status" value="1"/>
</dbReference>
<dbReference type="GO" id="GO:0036221">
    <property type="term" value="F:UTP diphosphatase activity"/>
    <property type="evidence" value="ECO:0007669"/>
    <property type="project" value="RHEA"/>
</dbReference>
<feature type="active site" description="Proton acceptor" evidence="6">
    <location>
        <position position="71"/>
    </location>
</feature>
<reference evidence="8" key="1">
    <citation type="submission" date="2016-11" db="EMBL/GenBank/DDBJ databases">
        <authorList>
            <person name="Varghese N."/>
            <person name="Submissions S."/>
        </authorList>
    </citation>
    <scope>NUCLEOTIDE SEQUENCE [LARGE SCALE GENOMIC DNA]</scope>
    <source>
        <strain evidence="8">DSM 11003</strain>
    </source>
</reference>
<sequence>MSRIILASASPRRSELLQNIGIEFIKYPAYTEEEIFPYETPEEGARRLALNKAEYVAGSCNYDEGIIIAADTIVVLEDKVLGKPGSAKEAYEMLAMLSGRSHQVITAVCLRDIKRGITLLETERTKVYFRVLEEGEIWHYIRTGEPMDKAGAYGIQGLGALFVERIEGCYFNVVGLPLYRLYLMLKQMGVNLLGG</sequence>
<keyword evidence="5 6" id="KW-0546">Nucleotide metabolism</keyword>
<name>A0A1M5MMD0_9FIRM</name>
<keyword evidence="4 6" id="KW-0378">Hydrolase</keyword>
<comment type="similarity">
    <text evidence="6">Belongs to the Maf family. YhdE subfamily.</text>
</comment>
<dbReference type="GO" id="GO:0005737">
    <property type="term" value="C:cytoplasm"/>
    <property type="evidence" value="ECO:0007669"/>
    <property type="project" value="UniProtKB-SubCell"/>
</dbReference>
<evidence type="ECO:0000256" key="2">
    <source>
        <dbReference type="ARBA" id="ARBA00004496"/>
    </source>
</evidence>
<evidence type="ECO:0000256" key="1">
    <source>
        <dbReference type="ARBA" id="ARBA00001968"/>
    </source>
</evidence>
<dbReference type="PANTHER" id="PTHR43213">
    <property type="entry name" value="BIFUNCTIONAL DTTP/UTP PYROPHOSPHATASE/METHYLTRANSFERASE PROTEIN-RELATED"/>
    <property type="match status" value="1"/>
</dbReference>
<accession>A0A1M5MMD0</accession>
<dbReference type="STRING" id="1123382.SAMN02745221_00963"/>
<keyword evidence="8" id="KW-1185">Reference proteome</keyword>
<comment type="cofactor">
    <cofactor evidence="1 6">
        <name>a divalent metal cation</name>
        <dbReference type="ChEBI" id="CHEBI:60240"/>
    </cofactor>
</comment>
<comment type="catalytic activity">
    <reaction evidence="6">
        <text>dTTP + H2O = dTMP + diphosphate + H(+)</text>
        <dbReference type="Rhea" id="RHEA:28534"/>
        <dbReference type="ChEBI" id="CHEBI:15377"/>
        <dbReference type="ChEBI" id="CHEBI:15378"/>
        <dbReference type="ChEBI" id="CHEBI:33019"/>
        <dbReference type="ChEBI" id="CHEBI:37568"/>
        <dbReference type="ChEBI" id="CHEBI:63528"/>
        <dbReference type="EC" id="3.6.1.9"/>
    </reaction>
</comment>
<dbReference type="GO" id="GO:0009117">
    <property type="term" value="P:nucleotide metabolic process"/>
    <property type="evidence" value="ECO:0007669"/>
    <property type="project" value="UniProtKB-KW"/>
</dbReference>
<dbReference type="OrthoDB" id="9807767at2"/>
<dbReference type="AlphaFoldDB" id="A0A1M5MMD0"/>
<evidence type="ECO:0000256" key="3">
    <source>
        <dbReference type="ARBA" id="ARBA00022490"/>
    </source>
</evidence>
<evidence type="ECO:0000313" key="8">
    <source>
        <dbReference type="Proteomes" id="UP000242329"/>
    </source>
</evidence>
<feature type="site" description="Important for substrate specificity" evidence="6">
    <location>
        <position position="156"/>
    </location>
</feature>
<dbReference type="Gene3D" id="3.90.950.10">
    <property type="match status" value="1"/>
</dbReference>
<evidence type="ECO:0000256" key="4">
    <source>
        <dbReference type="ARBA" id="ARBA00022801"/>
    </source>
</evidence>
<dbReference type="PANTHER" id="PTHR43213:SF5">
    <property type="entry name" value="BIFUNCTIONAL DTTP_UTP PYROPHOSPHATASE_METHYLTRANSFERASE PROTEIN-RELATED"/>
    <property type="match status" value="1"/>
</dbReference>
<gene>
    <name evidence="7" type="ORF">SAMN02745221_00963</name>
</gene>